<evidence type="ECO:0000313" key="3">
    <source>
        <dbReference type="Proteomes" id="UP000094569"/>
    </source>
</evidence>
<dbReference type="EMBL" id="JXNT01000003">
    <property type="protein sequence ID" value="ODM21005.1"/>
    <property type="molecule type" value="Genomic_DNA"/>
</dbReference>
<gene>
    <name evidence="2" type="ORF">SI65_04058</name>
</gene>
<sequence>MKTVFAALVIALFASFLQICPAPIGGLVRIGTQLVKGAIEAGSDINDEIQNNSRRTLITLDGDHFDEHAYLEARDDDPFAGLPEPAATQCKNQLKGVTVSFKFNGNNVVIGNVPATCMTLATVFLGDNPGAHGPIPMSSSSLKYTNVDQGDIQQLRSIMKQ</sequence>
<evidence type="ECO:0000256" key="1">
    <source>
        <dbReference type="SAM" id="SignalP"/>
    </source>
</evidence>
<feature type="signal peptide" evidence="1">
    <location>
        <begin position="1"/>
        <end position="22"/>
    </location>
</feature>
<name>A0A1E3BJ62_ASPCR</name>
<evidence type="ECO:0000313" key="2">
    <source>
        <dbReference type="EMBL" id="ODM21005.1"/>
    </source>
</evidence>
<reference evidence="2 3" key="1">
    <citation type="journal article" date="2016" name="BMC Genomics">
        <title>Comparative genomic and transcriptomic analyses of the Fuzhuan brick tea-fermentation fungus Aspergillus cristatus.</title>
        <authorList>
            <person name="Ge Y."/>
            <person name="Wang Y."/>
            <person name="Liu Y."/>
            <person name="Tan Y."/>
            <person name="Ren X."/>
            <person name="Zhang X."/>
            <person name="Hyde K.D."/>
            <person name="Liu Y."/>
            <person name="Liu Z."/>
        </authorList>
    </citation>
    <scope>NUCLEOTIDE SEQUENCE [LARGE SCALE GENOMIC DNA]</scope>
    <source>
        <strain evidence="2 3">GZAAS20.1005</strain>
    </source>
</reference>
<keyword evidence="1" id="KW-0732">Signal</keyword>
<proteinExistence type="predicted"/>
<dbReference type="STRING" id="573508.A0A1E3BJ62"/>
<dbReference type="VEuPathDB" id="FungiDB:SI65_04058"/>
<dbReference type="OrthoDB" id="4161406at2759"/>
<organism evidence="2 3">
    <name type="scientific">Aspergillus cristatus</name>
    <name type="common">Chinese Fuzhuan brick tea-fermentation fungus</name>
    <name type="synonym">Eurotium cristatum</name>
    <dbReference type="NCBI Taxonomy" id="573508"/>
    <lineage>
        <taxon>Eukaryota</taxon>
        <taxon>Fungi</taxon>
        <taxon>Dikarya</taxon>
        <taxon>Ascomycota</taxon>
        <taxon>Pezizomycotina</taxon>
        <taxon>Eurotiomycetes</taxon>
        <taxon>Eurotiomycetidae</taxon>
        <taxon>Eurotiales</taxon>
        <taxon>Aspergillaceae</taxon>
        <taxon>Aspergillus</taxon>
        <taxon>Aspergillus subgen. Aspergillus</taxon>
    </lineage>
</organism>
<feature type="chain" id="PRO_5009123737" evidence="1">
    <location>
        <begin position="23"/>
        <end position="161"/>
    </location>
</feature>
<dbReference type="Proteomes" id="UP000094569">
    <property type="component" value="Unassembled WGS sequence"/>
</dbReference>
<accession>A0A1E3BJ62</accession>
<keyword evidence="3" id="KW-1185">Reference proteome</keyword>
<comment type="caution">
    <text evidence="2">The sequence shown here is derived from an EMBL/GenBank/DDBJ whole genome shotgun (WGS) entry which is preliminary data.</text>
</comment>
<dbReference type="AlphaFoldDB" id="A0A1E3BJ62"/>
<protein>
    <submittedName>
        <fullName evidence="2">Uncharacterized protein</fullName>
    </submittedName>
</protein>